<feature type="compositionally biased region" description="Basic and acidic residues" evidence="1">
    <location>
        <begin position="28"/>
        <end position="38"/>
    </location>
</feature>
<feature type="region of interest" description="Disordered" evidence="1">
    <location>
        <begin position="25"/>
        <end position="242"/>
    </location>
</feature>
<reference evidence="3" key="1">
    <citation type="journal article" date="2005" name="Nature">
        <title>The map-based sequence of the rice genome.</title>
        <authorList>
            <consortium name="International rice genome sequencing project (IRGSP)"/>
            <person name="Matsumoto T."/>
            <person name="Wu J."/>
            <person name="Kanamori H."/>
            <person name="Katayose Y."/>
            <person name="Fujisawa M."/>
            <person name="Namiki N."/>
            <person name="Mizuno H."/>
            <person name="Yamamoto K."/>
            <person name="Antonio B.A."/>
            <person name="Baba T."/>
            <person name="Sakata K."/>
            <person name="Nagamura Y."/>
            <person name="Aoki H."/>
            <person name="Arikawa K."/>
            <person name="Arita K."/>
            <person name="Bito T."/>
            <person name="Chiden Y."/>
            <person name="Fujitsuka N."/>
            <person name="Fukunaka R."/>
            <person name="Hamada M."/>
            <person name="Harada C."/>
            <person name="Hayashi A."/>
            <person name="Hijishita S."/>
            <person name="Honda M."/>
            <person name="Hosokawa S."/>
            <person name="Ichikawa Y."/>
            <person name="Idonuma A."/>
            <person name="Iijima M."/>
            <person name="Ikeda M."/>
            <person name="Ikeno M."/>
            <person name="Ito K."/>
            <person name="Ito S."/>
            <person name="Ito T."/>
            <person name="Ito Y."/>
            <person name="Ito Y."/>
            <person name="Iwabuchi A."/>
            <person name="Kamiya K."/>
            <person name="Karasawa W."/>
            <person name="Kurita K."/>
            <person name="Katagiri S."/>
            <person name="Kikuta A."/>
            <person name="Kobayashi H."/>
            <person name="Kobayashi N."/>
            <person name="Machita K."/>
            <person name="Maehara T."/>
            <person name="Masukawa M."/>
            <person name="Mizubayashi T."/>
            <person name="Mukai Y."/>
            <person name="Nagasaki H."/>
            <person name="Nagata Y."/>
            <person name="Naito S."/>
            <person name="Nakashima M."/>
            <person name="Nakama Y."/>
            <person name="Nakamichi Y."/>
            <person name="Nakamura M."/>
            <person name="Meguro A."/>
            <person name="Negishi M."/>
            <person name="Ohta I."/>
            <person name="Ohta T."/>
            <person name="Okamoto M."/>
            <person name="Ono N."/>
            <person name="Saji S."/>
            <person name="Sakaguchi M."/>
            <person name="Sakai K."/>
            <person name="Shibata M."/>
            <person name="Shimokawa T."/>
            <person name="Song J."/>
            <person name="Takazaki Y."/>
            <person name="Terasawa K."/>
            <person name="Tsugane M."/>
            <person name="Tsuji K."/>
            <person name="Ueda S."/>
            <person name="Waki K."/>
            <person name="Yamagata H."/>
            <person name="Yamamoto M."/>
            <person name="Yamamoto S."/>
            <person name="Yamane H."/>
            <person name="Yoshiki S."/>
            <person name="Yoshihara R."/>
            <person name="Yukawa K."/>
            <person name="Zhong H."/>
            <person name="Yano M."/>
            <person name="Yuan Q."/>
            <person name="Ouyang S."/>
            <person name="Liu J."/>
            <person name="Jones K.M."/>
            <person name="Gansberger K."/>
            <person name="Moffat K."/>
            <person name="Hill J."/>
            <person name="Bera J."/>
            <person name="Fadrosh D."/>
            <person name="Jin S."/>
            <person name="Johri S."/>
            <person name="Kim M."/>
            <person name="Overton L."/>
            <person name="Reardon M."/>
            <person name="Tsitrin T."/>
            <person name="Vuong H."/>
            <person name="Weaver B."/>
            <person name="Ciecko A."/>
            <person name="Tallon L."/>
            <person name="Jackson J."/>
            <person name="Pai G."/>
            <person name="Aken S.V."/>
            <person name="Utterback T."/>
            <person name="Reidmuller S."/>
            <person name="Feldblyum T."/>
            <person name="Hsiao J."/>
            <person name="Zismann V."/>
            <person name="Iobst S."/>
            <person name="de Vazeille A.R."/>
            <person name="Buell C.R."/>
            <person name="Ying K."/>
            <person name="Li Y."/>
            <person name="Lu T."/>
            <person name="Huang Y."/>
            <person name="Zhao Q."/>
            <person name="Feng Q."/>
            <person name="Zhang L."/>
            <person name="Zhu J."/>
            <person name="Weng Q."/>
            <person name="Mu J."/>
            <person name="Lu Y."/>
            <person name="Fan D."/>
            <person name="Liu Y."/>
            <person name="Guan J."/>
            <person name="Zhang Y."/>
            <person name="Yu S."/>
            <person name="Liu X."/>
            <person name="Zhang Y."/>
            <person name="Hong G."/>
            <person name="Han B."/>
            <person name="Choisne N."/>
            <person name="Demange N."/>
            <person name="Orjeda G."/>
            <person name="Samain S."/>
            <person name="Cattolico L."/>
            <person name="Pelletier E."/>
            <person name="Couloux A."/>
            <person name="Segurens B."/>
            <person name="Wincker P."/>
            <person name="D'Hont A."/>
            <person name="Scarpelli C."/>
            <person name="Weissenbach J."/>
            <person name="Salanoubat M."/>
            <person name="Quetier F."/>
            <person name="Yu Y."/>
            <person name="Kim H.R."/>
            <person name="Rambo T."/>
            <person name="Currie J."/>
            <person name="Collura K."/>
            <person name="Luo M."/>
            <person name="Yang T."/>
            <person name="Ammiraju J.S.S."/>
            <person name="Engler F."/>
            <person name="Soderlund C."/>
            <person name="Wing R.A."/>
            <person name="Palmer L.E."/>
            <person name="de la Bastide M."/>
            <person name="Spiegel L."/>
            <person name="Nascimento L."/>
            <person name="Zutavern T."/>
            <person name="O'Shaughnessy A."/>
            <person name="Dike S."/>
            <person name="Dedhia N."/>
            <person name="Preston R."/>
            <person name="Balija V."/>
            <person name="McCombie W.R."/>
            <person name="Chow T."/>
            <person name="Chen H."/>
            <person name="Chung M."/>
            <person name="Chen C."/>
            <person name="Shaw J."/>
            <person name="Wu H."/>
            <person name="Hsiao K."/>
            <person name="Chao Y."/>
            <person name="Chu M."/>
            <person name="Cheng C."/>
            <person name="Hour A."/>
            <person name="Lee P."/>
            <person name="Lin S."/>
            <person name="Lin Y."/>
            <person name="Liou J."/>
            <person name="Liu S."/>
            <person name="Hsing Y."/>
            <person name="Raghuvanshi S."/>
            <person name="Mohanty A."/>
            <person name="Bharti A.K."/>
            <person name="Gaur A."/>
            <person name="Gupta V."/>
            <person name="Kumar D."/>
            <person name="Ravi V."/>
            <person name="Vij S."/>
            <person name="Kapur A."/>
            <person name="Khurana P."/>
            <person name="Khurana P."/>
            <person name="Khurana J.P."/>
            <person name="Tyagi A.K."/>
            <person name="Gaikwad K."/>
            <person name="Singh A."/>
            <person name="Dalal V."/>
            <person name="Srivastava S."/>
            <person name="Dixit A."/>
            <person name="Pal A.K."/>
            <person name="Ghazi I.A."/>
            <person name="Yadav M."/>
            <person name="Pandit A."/>
            <person name="Bhargava A."/>
            <person name="Sureshbabu K."/>
            <person name="Batra K."/>
            <person name="Sharma T.R."/>
            <person name="Mohapatra T."/>
            <person name="Singh N.K."/>
            <person name="Messing J."/>
            <person name="Nelson A.B."/>
            <person name="Fuks G."/>
            <person name="Kavchok S."/>
            <person name="Keizer G."/>
            <person name="Linton E."/>
            <person name="Llaca V."/>
            <person name="Song R."/>
            <person name="Tanyolac B."/>
            <person name="Young S."/>
            <person name="Ho-Il K."/>
            <person name="Hahn J.H."/>
            <person name="Sangsakoo G."/>
            <person name="Vanavichit A."/>
            <person name="de Mattos Luiz.A.T."/>
            <person name="Zimmer P.D."/>
            <person name="Malone G."/>
            <person name="Dellagostin O."/>
            <person name="de Oliveira A.C."/>
            <person name="Bevan M."/>
            <person name="Bancroft I."/>
            <person name="Minx P."/>
            <person name="Cordum H."/>
            <person name="Wilson R."/>
            <person name="Cheng Z."/>
            <person name="Jin W."/>
            <person name="Jiang J."/>
            <person name="Leong S.A."/>
            <person name="Iwama H."/>
            <person name="Gojobori T."/>
            <person name="Itoh T."/>
            <person name="Niimura Y."/>
            <person name="Fujii Y."/>
            <person name="Habara T."/>
            <person name="Sakai H."/>
            <person name="Sato Y."/>
            <person name="Wilson G."/>
            <person name="Kumar K."/>
            <person name="McCouch S."/>
            <person name="Juretic N."/>
            <person name="Hoen D."/>
            <person name="Wright S."/>
            <person name="Bruskiewich R."/>
            <person name="Bureau T."/>
            <person name="Miyao A."/>
            <person name="Hirochika H."/>
            <person name="Nishikawa T."/>
            <person name="Kadowaki K."/>
            <person name="Sugiura M."/>
            <person name="Burr B."/>
            <person name="Sasaki T."/>
        </authorList>
    </citation>
    <scope>NUCLEOTIDE SEQUENCE [LARGE SCALE GENOMIC DNA]</scope>
    <source>
        <strain evidence="3">cv. Nipponbare</strain>
    </source>
</reference>
<accession>Q67W15</accession>
<proteinExistence type="predicted"/>
<protein>
    <submittedName>
        <fullName evidence="2">Uncharacterized protein</fullName>
    </submittedName>
</protein>
<feature type="compositionally biased region" description="Basic residues" evidence="1">
    <location>
        <begin position="66"/>
        <end position="79"/>
    </location>
</feature>
<sequence length="433" mass="47769">MARRLVAAHGGRRWWRTRPAVARGARRSAHDLEPRGRVGDGPGGAWRHPTALGGTRHLPLPPSASRHGHRNRPLRRRFRTTPPPPFAPKWRRPSLPTSPTSSPVFPTKIGAETAPLRPRRRPLIAGRFRASRPRSPPPGPIKMHPGLFSFVSPNRRPLPRALPSSPRRSRAPPHAGDSPAARRRRFRRPRTAPLPPIASPRPTAPRHPLHFPPPASEAPPPRAPPFSTAAARVHRRSPCRAASPPYRVRHRCPCAPPFPGRPVGEPAPARLWSLDSPSGESGPSTWPFGAAPRRCPRGATSAPPLPPVRHVAVHVRGLPGGSGRNFRAPFHCKNFLSAARKFLALLPEPPGRLPVQTSRTCFTSPISIFSVARKFLAQELRKFRAAHHCQEVPVFFTRRLHLCAFIAFRWLTHPGKGERDGVRMGPATAYAAF</sequence>
<feature type="compositionally biased region" description="Pro residues" evidence="1">
    <location>
        <begin position="192"/>
        <end position="224"/>
    </location>
</feature>
<evidence type="ECO:0000313" key="2">
    <source>
        <dbReference type="EMBL" id="BAD37654.1"/>
    </source>
</evidence>
<dbReference type="Proteomes" id="UP000000763">
    <property type="component" value="Chromosome 6"/>
</dbReference>
<gene>
    <name evidence="2" type="primary">OSJNBa0040M10.14</name>
</gene>
<name>Q67W15_ORYSJ</name>
<reference evidence="3" key="2">
    <citation type="journal article" date="2008" name="Nucleic Acids Res.">
        <title>The rice annotation project database (RAP-DB): 2008 update.</title>
        <authorList>
            <consortium name="The rice annotation project (RAP)"/>
        </authorList>
    </citation>
    <scope>GENOME REANNOTATION</scope>
    <source>
        <strain evidence="3">cv. Nipponbare</strain>
    </source>
</reference>
<feature type="compositionally biased region" description="Low complexity" evidence="1">
    <location>
        <begin position="93"/>
        <end position="103"/>
    </location>
</feature>
<evidence type="ECO:0000313" key="3">
    <source>
        <dbReference type="Proteomes" id="UP000000763"/>
    </source>
</evidence>
<dbReference type="AlphaFoldDB" id="Q67W15"/>
<evidence type="ECO:0000256" key="1">
    <source>
        <dbReference type="SAM" id="MobiDB-lite"/>
    </source>
</evidence>
<organism evidence="2 3">
    <name type="scientific">Oryza sativa subsp. japonica</name>
    <name type="common">Rice</name>
    <dbReference type="NCBI Taxonomy" id="39947"/>
    <lineage>
        <taxon>Eukaryota</taxon>
        <taxon>Viridiplantae</taxon>
        <taxon>Streptophyta</taxon>
        <taxon>Embryophyta</taxon>
        <taxon>Tracheophyta</taxon>
        <taxon>Spermatophyta</taxon>
        <taxon>Magnoliopsida</taxon>
        <taxon>Liliopsida</taxon>
        <taxon>Poales</taxon>
        <taxon>Poaceae</taxon>
        <taxon>BOP clade</taxon>
        <taxon>Oryzoideae</taxon>
        <taxon>Oryzeae</taxon>
        <taxon>Oryzinae</taxon>
        <taxon>Oryza</taxon>
        <taxon>Oryza sativa</taxon>
    </lineage>
</organism>
<feature type="compositionally biased region" description="Basic residues" evidence="1">
    <location>
        <begin position="181"/>
        <end position="190"/>
    </location>
</feature>
<dbReference type="EMBL" id="AP004681">
    <property type="protein sequence ID" value="BAD37654.1"/>
    <property type="molecule type" value="Genomic_DNA"/>
</dbReference>